<dbReference type="Proteomes" id="UP000256328">
    <property type="component" value="Unassembled WGS sequence"/>
</dbReference>
<evidence type="ECO:0000313" key="2">
    <source>
        <dbReference type="EMBL" id="RDW74190.1"/>
    </source>
</evidence>
<dbReference type="PANTHER" id="PTHR33112:SF16">
    <property type="entry name" value="HETEROKARYON INCOMPATIBILITY DOMAIN-CONTAINING PROTEIN"/>
    <property type="match status" value="1"/>
</dbReference>
<accession>A0A3D8RJP0</accession>
<dbReference type="OrthoDB" id="8300194at2759"/>
<organism evidence="2 3">
    <name type="scientific">Coleophoma crateriformis</name>
    <dbReference type="NCBI Taxonomy" id="565419"/>
    <lineage>
        <taxon>Eukaryota</taxon>
        <taxon>Fungi</taxon>
        <taxon>Dikarya</taxon>
        <taxon>Ascomycota</taxon>
        <taxon>Pezizomycotina</taxon>
        <taxon>Leotiomycetes</taxon>
        <taxon>Helotiales</taxon>
        <taxon>Dermateaceae</taxon>
        <taxon>Coleophoma</taxon>
    </lineage>
</organism>
<gene>
    <name evidence="2" type="ORF">BP5796_07632</name>
</gene>
<protein>
    <recommendedName>
        <fullName evidence="1">Heterokaryon incompatibility domain-containing protein</fullName>
    </recommendedName>
</protein>
<dbReference type="PANTHER" id="PTHR33112">
    <property type="entry name" value="DOMAIN PROTEIN, PUTATIVE-RELATED"/>
    <property type="match status" value="1"/>
</dbReference>
<sequence>MATSCSSPVPAGSPVESEWYPCVMAKLISSWLNACTENHVLCKPPSPSKLPKRLLDVLSRDNPFLLETNGEEGPYLALSYCWGKQRKLALMTFGPNSRGKRGQPDPTPNIEAHKTNIPFAAMPKTLQDAVTTTRQLGFRYLWIDALCIIQGDEDEWQHQHPLLADVYLNARLVLAADSAVDQESGFLQQLSTVVRPDTRHLESRWTQALADQHLEQNAREESSTRCPSPLNWDEPLNQRAWSLSEAIFANRIVHFTSLGMVWECNEIRECEKGCVQTLQEDDTDSFRLFRDVAIAKDCTPVELYRKWDTVVEHFTRRNINSHPDETYKDSLKLVALARMAGKFSQILEQVLGRDDRYLAGIWRDNLASSLLWTTDARADGNLTAKWRRPEAPRAPTWSWASIEGPVFFNQLEDYRPAIIIDDASVEYCNPCDEFGQVLSGSLAVQGRLLHGLKIQRESLPDSNGIAERHVKISPSTPYIDLHFSCDVPLSESELGHEYSCLYLGRGEVGVATDEGTRTYWACLLLRPVPNKSKVFERAGVSCRSRSADTSTYFGNSTYESIEII</sequence>
<reference evidence="2 3" key="1">
    <citation type="journal article" date="2018" name="IMA Fungus">
        <title>IMA Genome-F 9: Draft genome sequence of Annulohypoxylon stygium, Aspergillus mulundensis, Berkeleyomyces basicola (syn. Thielaviopsis basicola), Ceratocystis smalleyi, two Cercospora beticola strains, Coleophoma cylindrospora, Fusarium fracticaudum, Phialophora cf. hyalina, and Morchella septimelata.</title>
        <authorList>
            <person name="Wingfield B.D."/>
            <person name="Bills G.F."/>
            <person name="Dong Y."/>
            <person name="Huang W."/>
            <person name="Nel W.J."/>
            <person name="Swalarsk-Parry B.S."/>
            <person name="Vaghefi N."/>
            <person name="Wilken P.M."/>
            <person name="An Z."/>
            <person name="de Beer Z.W."/>
            <person name="De Vos L."/>
            <person name="Chen L."/>
            <person name="Duong T.A."/>
            <person name="Gao Y."/>
            <person name="Hammerbacher A."/>
            <person name="Kikkert J.R."/>
            <person name="Li Y."/>
            <person name="Li H."/>
            <person name="Li K."/>
            <person name="Li Q."/>
            <person name="Liu X."/>
            <person name="Ma X."/>
            <person name="Naidoo K."/>
            <person name="Pethybridge S.J."/>
            <person name="Sun J."/>
            <person name="Steenkamp E.T."/>
            <person name="van der Nest M.A."/>
            <person name="van Wyk S."/>
            <person name="Wingfield M.J."/>
            <person name="Xiong C."/>
            <person name="Yue Q."/>
            <person name="Zhang X."/>
        </authorList>
    </citation>
    <scope>NUCLEOTIDE SEQUENCE [LARGE SCALE GENOMIC DNA]</scope>
    <source>
        <strain evidence="2 3">BP5796</strain>
    </source>
</reference>
<proteinExistence type="predicted"/>
<dbReference type="EMBL" id="PDLN01000010">
    <property type="protein sequence ID" value="RDW74190.1"/>
    <property type="molecule type" value="Genomic_DNA"/>
</dbReference>
<evidence type="ECO:0000313" key="3">
    <source>
        <dbReference type="Proteomes" id="UP000256328"/>
    </source>
</evidence>
<dbReference type="AlphaFoldDB" id="A0A3D8RJP0"/>
<feature type="domain" description="Heterokaryon incompatibility" evidence="1">
    <location>
        <begin position="75"/>
        <end position="245"/>
    </location>
</feature>
<keyword evidence="3" id="KW-1185">Reference proteome</keyword>
<evidence type="ECO:0000259" key="1">
    <source>
        <dbReference type="Pfam" id="PF06985"/>
    </source>
</evidence>
<dbReference type="InterPro" id="IPR010730">
    <property type="entry name" value="HET"/>
</dbReference>
<dbReference type="Pfam" id="PF06985">
    <property type="entry name" value="HET"/>
    <property type="match status" value="1"/>
</dbReference>
<name>A0A3D8RJP0_9HELO</name>
<comment type="caution">
    <text evidence="2">The sequence shown here is derived from an EMBL/GenBank/DDBJ whole genome shotgun (WGS) entry which is preliminary data.</text>
</comment>